<evidence type="ECO:0000256" key="4">
    <source>
        <dbReference type="ARBA" id="ARBA00023180"/>
    </source>
</evidence>
<dbReference type="PROSITE" id="PS50292">
    <property type="entry name" value="PEROXIDASE_3"/>
    <property type="match status" value="1"/>
</dbReference>
<dbReference type="PRINTS" id="PR00457">
    <property type="entry name" value="ANPEROXIDASE"/>
</dbReference>
<dbReference type="Gene3D" id="1.10.640.10">
    <property type="entry name" value="Haem peroxidase domain superfamily, animal type"/>
    <property type="match status" value="1"/>
</dbReference>
<dbReference type="EMBL" id="CAXKWB010006738">
    <property type="protein sequence ID" value="CAL4084139.1"/>
    <property type="molecule type" value="Genomic_DNA"/>
</dbReference>
<dbReference type="GO" id="GO:0004601">
    <property type="term" value="F:peroxidase activity"/>
    <property type="evidence" value="ECO:0007669"/>
    <property type="project" value="UniProtKB-KW"/>
</dbReference>
<evidence type="ECO:0000256" key="6">
    <source>
        <dbReference type="SAM" id="MobiDB-lite"/>
    </source>
</evidence>
<dbReference type="AlphaFoldDB" id="A0AAV2QJF7"/>
<dbReference type="GO" id="GO:0006979">
    <property type="term" value="P:response to oxidative stress"/>
    <property type="evidence" value="ECO:0007669"/>
    <property type="project" value="InterPro"/>
</dbReference>
<keyword evidence="5" id="KW-0479">Metal-binding</keyword>
<dbReference type="InterPro" id="IPR019791">
    <property type="entry name" value="Haem_peroxidase_animal"/>
</dbReference>
<evidence type="ECO:0000313" key="8">
    <source>
        <dbReference type="Proteomes" id="UP001497623"/>
    </source>
</evidence>
<keyword evidence="3" id="KW-0575">Peroxidase</keyword>
<evidence type="ECO:0008006" key="9">
    <source>
        <dbReference type="Google" id="ProtNLM"/>
    </source>
</evidence>
<dbReference type="PANTHER" id="PTHR11475">
    <property type="entry name" value="OXIDASE/PEROXIDASE"/>
    <property type="match status" value="1"/>
</dbReference>
<evidence type="ECO:0000256" key="2">
    <source>
        <dbReference type="ARBA" id="ARBA00022525"/>
    </source>
</evidence>
<dbReference type="GO" id="GO:0005576">
    <property type="term" value="C:extracellular region"/>
    <property type="evidence" value="ECO:0007669"/>
    <property type="project" value="UniProtKB-SubCell"/>
</dbReference>
<proteinExistence type="predicted"/>
<dbReference type="GO" id="GO:0046872">
    <property type="term" value="F:metal ion binding"/>
    <property type="evidence" value="ECO:0007669"/>
    <property type="project" value="UniProtKB-KW"/>
</dbReference>
<keyword evidence="3" id="KW-0560">Oxidoreductase</keyword>
<protein>
    <recommendedName>
        <fullName evidence="9">Peroxidase</fullName>
    </recommendedName>
</protein>
<evidence type="ECO:0000256" key="3">
    <source>
        <dbReference type="ARBA" id="ARBA00022559"/>
    </source>
</evidence>
<organism evidence="7 8">
    <name type="scientific">Meganyctiphanes norvegica</name>
    <name type="common">Northern krill</name>
    <name type="synonym">Thysanopoda norvegica</name>
    <dbReference type="NCBI Taxonomy" id="48144"/>
    <lineage>
        <taxon>Eukaryota</taxon>
        <taxon>Metazoa</taxon>
        <taxon>Ecdysozoa</taxon>
        <taxon>Arthropoda</taxon>
        <taxon>Crustacea</taxon>
        <taxon>Multicrustacea</taxon>
        <taxon>Malacostraca</taxon>
        <taxon>Eumalacostraca</taxon>
        <taxon>Eucarida</taxon>
        <taxon>Euphausiacea</taxon>
        <taxon>Euphausiidae</taxon>
        <taxon>Meganyctiphanes</taxon>
    </lineage>
</organism>
<comment type="subcellular location">
    <subcellularLocation>
        <location evidence="1">Secreted</location>
    </subcellularLocation>
</comment>
<dbReference type="Pfam" id="PF03098">
    <property type="entry name" value="An_peroxidase"/>
    <property type="match status" value="1"/>
</dbReference>
<keyword evidence="8" id="KW-1185">Reference proteome</keyword>
<dbReference type="GO" id="GO:0020037">
    <property type="term" value="F:heme binding"/>
    <property type="evidence" value="ECO:0007669"/>
    <property type="project" value="InterPro"/>
</dbReference>
<feature type="non-terminal residue" evidence="7">
    <location>
        <position position="308"/>
    </location>
</feature>
<name>A0AAV2QJF7_MEGNR</name>
<reference evidence="7 8" key="1">
    <citation type="submission" date="2024-05" db="EMBL/GenBank/DDBJ databases">
        <authorList>
            <person name="Wallberg A."/>
        </authorList>
    </citation>
    <scope>NUCLEOTIDE SEQUENCE [LARGE SCALE GENOMIC DNA]</scope>
</reference>
<gene>
    <name evidence="7" type="ORF">MNOR_LOCUS12330</name>
</gene>
<keyword evidence="5" id="KW-0349">Heme</keyword>
<keyword evidence="5" id="KW-0408">Iron</keyword>
<sequence length="308" mass="34103">DCDTNPSNECDNCRPIDVSKDPIFREAGRCCMRFVRSLVASKGCSTGSLGPREQQNQLTSYLDASNVYGSDDEEAQGLRTKSGGLLKESKPPSERHGAFLPRNPSCSVIPMSNTMEPEFCDFVAGDVRVNELPALTSMHTLWLRVHNNIAGKLASINPSWEWEDEILYQETRRIVAALHQQITYREFLPIVLGPYFMREFQLNVRDQGYGNSYDVGVDATITNVFATAAFRFGHTLIDEVFKGLGRHVVTLRGNFDEPVVLNDLSTGPTALLQGLSTCPTRGSDAYLTPTLVNHLLANKNAKVGLDLM</sequence>
<dbReference type="Proteomes" id="UP001497623">
    <property type="component" value="Unassembled WGS sequence"/>
</dbReference>
<feature type="compositionally biased region" description="Basic and acidic residues" evidence="6">
    <location>
        <begin position="87"/>
        <end position="97"/>
    </location>
</feature>
<accession>A0AAV2QJF7</accession>
<dbReference type="InterPro" id="IPR010255">
    <property type="entry name" value="Haem_peroxidase_sf"/>
</dbReference>
<evidence type="ECO:0000256" key="1">
    <source>
        <dbReference type="ARBA" id="ARBA00004613"/>
    </source>
</evidence>
<feature type="non-terminal residue" evidence="7">
    <location>
        <position position="1"/>
    </location>
</feature>
<keyword evidence="4" id="KW-0325">Glycoprotein</keyword>
<dbReference type="InterPro" id="IPR037120">
    <property type="entry name" value="Haem_peroxidase_sf_animal"/>
</dbReference>
<comment type="caution">
    <text evidence="7">The sequence shown here is derived from an EMBL/GenBank/DDBJ whole genome shotgun (WGS) entry which is preliminary data.</text>
</comment>
<feature type="binding site" description="axial binding residue" evidence="5">
    <location>
        <position position="234"/>
    </location>
    <ligand>
        <name>heme b</name>
        <dbReference type="ChEBI" id="CHEBI:60344"/>
    </ligand>
    <ligandPart>
        <name>Fe</name>
        <dbReference type="ChEBI" id="CHEBI:18248"/>
    </ligandPart>
</feature>
<evidence type="ECO:0000313" key="7">
    <source>
        <dbReference type="EMBL" id="CAL4084139.1"/>
    </source>
</evidence>
<evidence type="ECO:0000256" key="5">
    <source>
        <dbReference type="PIRSR" id="PIRSR619791-2"/>
    </source>
</evidence>
<dbReference type="SUPFAM" id="SSF48113">
    <property type="entry name" value="Heme-dependent peroxidases"/>
    <property type="match status" value="1"/>
</dbReference>
<feature type="region of interest" description="Disordered" evidence="6">
    <location>
        <begin position="80"/>
        <end position="101"/>
    </location>
</feature>
<dbReference type="PANTHER" id="PTHR11475:SF4">
    <property type="entry name" value="CHORION PEROXIDASE"/>
    <property type="match status" value="1"/>
</dbReference>
<keyword evidence="2" id="KW-0964">Secreted</keyword>